<dbReference type="Proteomes" id="UP000066487">
    <property type="component" value="Chromosome"/>
</dbReference>
<evidence type="ECO:0000313" key="2">
    <source>
        <dbReference type="Proteomes" id="UP000066487"/>
    </source>
</evidence>
<name>A0A0N9WQY3_PSEFL</name>
<protein>
    <submittedName>
        <fullName evidence="1">Uncharacterized protein</fullName>
    </submittedName>
</protein>
<reference evidence="2" key="1">
    <citation type="submission" date="2015-09" db="EMBL/GenBank/DDBJ databases">
        <title>Whole genome sequence of Pseudomonas fluorescens FW300-N2E3.</title>
        <authorList>
            <person name="Ray J."/>
            <person name="Melnyk R."/>
            <person name="Deutschbauer A."/>
        </authorList>
    </citation>
    <scope>NUCLEOTIDE SEQUENCE [LARGE SCALE GENOMIC DNA]</scope>
    <source>
        <strain evidence="2">FW300-N2E3</strain>
    </source>
</reference>
<sequence length="62" mass="6870">MNGIISAIVDLGMVGDLPEPAFSLYHAFDQGEWIRSNDTPGTDPSEKYTKPMVLEIMRDLEG</sequence>
<dbReference type="EMBL" id="CP012830">
    <property type="protein sequence ID" value="ALI04870.1"/>
    <property type="molecule type" value="Genomic_DNA"/>
</dbReference>
<dbReference type="AlphaFoldDB" id="A0A0N9WQY3"/>
<gene>
    <name evidence="1" type="ORF">AO353_28870</name>
</gene>
<accession>A0A0N9WQY3</accession>
<proteinExistence type="predicted"/>
<evidence type="ECO:0000313" key="1">
    <source>
        <dbReference type="EMBL" id="ALI04870.1"/>
    </source>
</evidence>
<organism evidence="1 2">
    <name type="scientific">Pseudomonas fluorescens</name>
    <dbReference type="NCBI Taxonomy" id="294"/>
    <lineage>
        <taxon>Bacteria</taxon>
        <taxon>Pseudomonadati</taxon>
        <taxon>Pseudomonadota</taxon>
        <taxon>Gammaproteobacteria</taxon>
        <taxon>Pseudomonadales</taxon>
        <taxon>Pseudomonadaceae</taxon>
        <taxon>Pseudomonas</taxon>
    </lineage>
</organism>
<reference evidence="1 2" key="2">
    <citation type="journal article" date="2018" name="Nature">
        <title>Mutant phenotypes for thousands of bacterial genes of unknown function.</title>
        <authorList>
            <person name="Price M.N."/>
            <person name="Wetmore K.M."/>
            <person name="Waters R.J."/>
            <person name="Callaghan M."/>
            <person name="Ray J."/>
            <person name="Liu H."/>
            <person name="Kuehl J.V."/>
            <person name="Melnyk R.A."/>
            <person name="Lamson J.S."/>
            <person name="Suh Y."/>
            <person name="Carlson H.K."/>
            <person name="Esquivel Z."/>
            <person name="Sadeeshkumar H."/>
            <person name="Chakraborty R."/>
            <person name="Zane G.M."/>
            <person name="Rubin B.E."/>
            <person name="Wall J.D."/>
            <person name="Visel A."/>
            <person name="Bristow J."/>
            <person name="Blow M.J."/>
            <person name="Arkin A.P."/>
            <person name="Deutschbauer A.M."/>
        </authorList>
    </citation>
    <scope>NUCLEOTIDE SEQUENCE [LARGE SCALE GENOMIC DNA]</scope>
    <source>
        <strain evidence="1 2">FW300-N2E3</strain>
    </source>
</reference>